<gene>
    <name evidence="15" type="ORF">PBOR_14140</name>
</gene>
<evidence type="ECO:0000256" key="1">
    <source>
        <dbReference type="ARBA" id="ARBA00001915"/>
    </source>
</evidence>
<dbReference type="EC" id="1.18.6.1" evidence="4"/>
<dbReference type="GO" id="GO:0005506">
    <property type="term" value="F:iron ion binding"/>
    <property type="evidence" value="ECO:0007669"/>
    <property type="project" value="InterPro"/>
</dbReference>
<evidence type="ECO:0000256" key="8">
    <source>
        <dbReference type="ARBA" id="ARBA00022840"/>
    </source>
</evidence>
<sequence>MEDLMKDRVAQLENYILKHCLWQFHSRTWDREKQNEGVLSKTTQILCDEPVAKETLADRCYWVDAVVLAEEYKRRFLWLSTMSNAEIKLLMLALKERIDYITITGSLNKELTVQQY</sequence>
<dbReference type="GO" id="GO:0005524">
    <property type="term" value="F:ATP binding"/>
    <property type="evidence" value="ECO:0007669"/>
    <property type="project" value="UniProtKB-KW"/>
</dbReference>
<dbReference type="Pfam" id="PF03139">
    <property type="entry name" value="AnfG_VnfG"/>
    <property type="match status" value="1"/>
</dbReference>
<dbReference type="NCBIfam" id="TIGR02929">
    <property type="entry name" value="anfG_nitrog"/>
    <property type="match status" value="1"/>
</dbReference>
<comment type="cofactor">
    <cofactor evidence="1">
        <name>iron-sulfur cluster</name>
        <dbReference type="ChEBI" id="CHEBI:30408"/>
    </cofactor>
</comment>
<dbReference type="GO" id="GO:0051536">
    <property type="term" value="F:iron-sulfur cluster binding"/>
    <property type="evidence" value="ECO:0007669"/>
    <property type="project" value="UniProtKB-KW"/>
</dbReference>
<reference evidence="15" key="1">
    <citation type="submission" date="2014-08" db="EMBL/GenBank/DDBJ databases">
        <title>Comparative genomics of the Paenibacillus odorifer group.</title>
        <authorList>
            <person name="den Bakker H.C."/>
            <person name="Tsai Y.-C.Y.-C."/>
            <person name="Martin N."/>
            <person name="Korlach J."/>
            <person name="Wiedmann M."/>
        </authorList>
    </citation>
    <scope>NUCLEOTIDE SEQUENCE [LARGE SCALE GENOMIC DNA]</scope>
    <source>
        <strain evidence="15">DSM 13188</strain>
    </source>
</reference>
<evidence type="ECO:0000256" key="11">
    <source>
        <dbReference type="ARBA" id="ARBA00023014"/>
    </source>
</evidence>
<comment type="catalytic activity">
    <reaction evidence="14">
        <text>N2 + 8 reduced [2Fe-2S]-[ferredoxin] + 16 ATP + 16 H2O = H2 + 8 oxidized [2Fe-2S]-[ferredoxin] + 2 NH4(+) + 16 ADP + 16 phosphate + 6 H(+)</text>
        <dbReference type="Rhea" id="RHEA:21448"/>
        <dbReference type="Rhea" id="RHEA-COMP:10000"/>
        <dbReference type="Rhea" id="RHEA-COMP:10001"/>
        <dbReference type="ChEBI" id="CHEBI:15377"/>
        <dbReference type="ChEBI" id="CHEBI:15378"/>
        <dbReference type="ChEBI" id="CHEBI:17997"/>
        <dbReference type="ChEBI" id="CHEBI:18276"/>
        <dbReference type="ChEBI" id="CHEBI:28938"/>
        <dbReference type="ChEBI" id="CHEBI:30616"/>
        <dbReference type="ChEBI" id="CHEBI:33737"/>
        <dbReference type="ChEBI" id="CHEBI:33738"/>
        <dbReference type="ChEBI" id="CHEBI:43474"/>
        <dbReference type="ChEBI" id="CHEBI:456216"/>
        <dbReference type="EC" id="1.18.6.1"/>
    </reaction>
</comment>
<evidence type="ECO:0000256" key="6">
    <source>
        <dbReference type="ARBA" id="ARBA00022723"/>
    </source>
</evidence>
<accession>A0A089LFN8</accession>
<comment type="subunit">
    <text evidence="3">Hexamer of two alpha, two beta, and two delta chains.</text>
</comment>
<keyword evidence="10" id="KW-0408">Iron</keyword>
<dbReference type="InterPro" id="IPR004349">
    <property type="entry name" value="V/Nase_d_su"/>
</dbReference>
<dbReference type="Proteomes" id="UP000029518">
    <property type="component" value="Chromosome"/>
</dbReference>
<keyword evidence="11" id="KW-0411">Iron-sulfur</keyword>
<dbReference type="KEGG" id="pbd:PBOR_14140"/>
<evidence type="ECO:0000256" key="7">
    <source>
        <dbReference type="ARBA" id="ARBA00022741"/>
    </source>
</evidence>
<evidence type="ECO:0000313" key="15">
    <source>
        <dbReference type="EMBL" id="AIQ57938.1"/>
    </source>
</evidence>
<keyword evidence="9" id="KW-0560">Oxidoreductase</keyword>
<proteinExistence type="predicted"/>
<evidence type="ECO:0000256" key="2">
    <source>
        <dbReference type="ARBA" id="ARBA00004064"/>
    </source>
</evidence>
<keyword evidence="6" id="KW-0479">Metal-binding</keyword>
<name>A0A089LFN8_PAEBO</name>
<keyword evidence="8" id="KW-0067">ATP-binding</keyword>
<evidence type="ECO:0000256" key="5">
    <source>
        <dbReference type="ARBA" id="ARBA00015525"/>
    </source>
</evidence>
<evidence type="ECO:0000256" key="9">
    <source>
        <dbReference type="ARBA" id="ARBA00023002"/>
    </source>
</evidence>
<keyword evidence="16" id="KW-1185">Reference proteome</keyword>
<dbReference type="RefSeq" id="WP_042212388.1">
    <property type="nucleotide sequence ID" value="NZ_CP009285.1"/>
</dbReference>
<comment type="function">
    <text evidence="2">The key enzymatic reactions in nitrogen fixation are catalyzed by the nitrogenase complex, which has 2 components: the iron protein (component 2) and a component 1 which is either a molybdenum-iron protein, a vanadium-iron, or an iron-iron protein.</text>
</comment>
<dbReference type="HOGENOM" id="CLU_148675_0_0_9"/>
<evidence type="ECO:0000256" key="14">
    <source>
        <dbReference type="ARBA" id="ARBA00047967"/>
    </source>
</evidence>
<evidence type="ECO:0000313" key="16">
    <source>
        <dbReference type="Proteomes" id="UP000029518"/>
    </source>
</evidence>
<evidence type="ECO:0000256" key="12">
    <source>
        <dbReference type="ARBA" id="ARBA00023231"/>
    </source>
</evidence>
<keyword evidence="7" id="KW-0547">Nucleotide-binding</keyword>
<dbReference type="GO" id="GO:0016163">
    <property type="term" value="F:nitrogenase activity"/>
    <property type="evidence" value="ECO:0007669"/>
    <property type="project" value="UniProtKB-EC"/>
</dbReference>
<evidence type="ECO:0000256" key="4">
    <source>
        <dbReference type="ARBA" id="ARBA00012773"/>
    </source>
</evidence>
<keyword evidence="12" id="KW-0535">Nitrogen fixation</keyword>
<protein>
    <recommendedName>
        <fullName evidence="5">Nitrogenase iron-iron protein delta chain</fullName>
        <ecNumber evidence="4">1.18.6.1</ecNumber>
    </recommendedName>
    <alternativeName>
        <fullName evidence="13">Nitrogenase component I</fullName>
    </alternativeName>
</protein>
<organism evidence="15 16">
    <name type="scientific">Paenibacillus borealis</name>
    <dbReference type="NCBI Taxonomy" id="160799"/>
    <lineage>
        <taxon>Bacteria</taxon>
        <taxon>Bacillati</taxon>
        <taxon>Bacillota</taxon>
        <taxon>Bacilli</taxon>
        <taxon>Bacillales</taxon>
        <taxon>Paenibacillaceae</taxon>
        <taxon>Paenibacillus</taxon>
    </lineage>
</organism>
<evidence type="ECO:0000256" key="3">
    <source>
        <dbReference type="ARBA" id="ARBA00011515"/>
    </source>
</evidence>
<evidence type="ECO:0000256" key="10">
    <source>
        <dbReference type="ARBA" id="ARBA00023004"/>
    </source>
</evidence>
<dbReference type="InterPro" id="IPR014278">
    <property type="entry name" value="Nase_Fe-Fe_dsu"/>
</dbReference>
<dbReference type="AlphaFoldDB" id="A0A089LFN8"/>
<dbReference type="EMBL" id="CP009285">
    <property type="protein sequence ID" value="AIQ57938.1"/>
    <property type="molecule type" value="Genomic_DNA"/>
</dbReference>
<evidence type="ECO:0000256" key="13">
    <source>
        <dbReference type="ARBA" id="ARBA00030899"/>
    </source>
</evidence>
<dbReference type="OrthoDB" id="198407at2"/>